<protein>
    <submittedName>
        <fullName evidence="1">Uncharacterized protein</fullName>
    </submittedName>
</protein>
<accession>A0A0M9BM87</accession>
<comment type="caution">
    <text evidence="1">The sequence shown here is derived from an EMBL/GenBank/DDBJ whole genome shotgun (WGS) entry which is preliminary data.</text>
</comment>
<evidence type="ECO:0000313" key="1">
    <source>
        <dbReference type="EMBL" id="KOY15128.1"/>
    </source>
</evidence>
<keyword evidence="2" id="KW-1185">Reference proteome</keyword>
<proteinExistence type="predicted"/>
<organism evidence="1 2">
    <name type="scientific">Paenibacillus xylanivorans</name>
    <dbReference type="NCBI Taxonomy" id="1705561"/>
    <lineage>
        <taxon>Bacteria</taxon>
        <taxon>Bacillati</taxon>
        <taxon>Bacillota</taxon>
        <taxon>Bacilli</taxon>
        <taxon>Bacillales</taxon>
        <taxon>Paenibacillaceae</taxon>
        <taxon>Paenibacillus</taxon>
    </lineage>
</organism>
<gene>
    <name evidence="1" type="ORF">AMS66_17980</name>
</gene>
<evidence type="ECO:0000313" key="2">
    <source>
        <dbReference type="Proteomes" id="UP000037688"/>
    </source>
</evidence>
<dbReference type="AlphaFoldDB" id="A0A0M9BM87"/>
<dbReference type="Proteomes" id="UP000037688">
    <property type="component" value="Unassembled WGS sequence"/>
</dbReference>
<reference evidence="1 2" key="1">
    <citation type="submission" date="2015-08" db="EMBL/GenBank/DDBJ databases">
        <title>Draft genome sequence of cellulolytic and xylanolytic Paenibacillus sp. A59, isolated from a decaying forest soil from Patagonia, Argentina.</title>
        <authorList>
            <person name="Ghio S."/>
            <person name="Caceres A.M."/>
            <person name="Talia P."/>
            <person name="Grasso D."/>
            <person name="Campos E."/>
        </authorList>
    </citation>
    <scope>NUCLEOTIDE SEQUENCE [LARGE SCALE GENOMIC DNA]</scope>
    <source>
        <strain evidence="1 2">A59</strain>
    </source>
</reference>
<name>A0A0M9BM87_9BACL</name>
<dbReference type="EMBL" id="LITU01000065">
    <property type="protein sequence ID" value="KOY15128.1"/>
    <property type="molecule type" value="Genomic_DNA"/>
</dbReference>
<sequence length="61" mass="6643">MFICPLSEKLINAIKSSKLTPTIGYGRFKGVEINMIILVGIKIDAMREVANGGTSSDKQPF</sequence>